<keyword evidence="5 10" id="KW-0949">S-adenosyl-L-methionine</keyword>
<evidence type="ECO:0000256" key="2">
    <source>
        <dbReference type="ARBA" id="ARBA00009777"/>
    </source>
</evidence>
<dbReference type="PANTHER" id="PTHR30352:SF5">
    <property type="entry name" value="PYRUVATE FORMATE-LYASE 1-ACTIVATING ENZYME"/>
    <property type="match status" value="1"/>
</dbReference>
<dbReference type="Proteomes" id="UP000823842">
    <property type="component" value="Unassembled WGS sequence"/>
</dbReference>
<dbReference type="EC" id="1.97.1.4" evidence="10"/>
<name>A0A9D2RWJ8_9FIRM</name>
<dbReference type="InterPro" id="IPR012839">
    <property type="entry name" value="Organic_radical_activase"/>
</dbReference>
<keyword evidence="12" id="KW-0670">Pyruvate</keyword>
<accession>A0A9D2RWJ8</accession>
<keyword evidence="12" id="KW-0456">Lyase</keyword>
<evidence type="ECO:0000259" key="11">
    <source>
        <dbReference type="PROSITE" id="PS51918"/>
    </source>
</evidence>
<dbReference type="InterPro" id="IPR001989">
    <property type="entry name" value="Radical_activat_CS"/>
</dbReference>
<comment type="similarity">
    <text evidence="2 10">Belongs to the organic radical-activating enzymes family.</text>
</comment>
<keyword evidence="7 10" id="KW-0560">Oxidoreductase</keyword>
<comment type="subcellular location">
    <subcellularLocation>
        <location evidence="10">Cytoplasm</location>
    </subcellularLocation>
</comment>
<dbReference type="PROSITE" id="PS01087">
    <property type="entry name" value="RADICAL_ACTIVATING"/>
    <property type="match status" value="1"/>
</dbReference>
<comment type="cofactor">
    <cofactor evidence="10">
        <name>[4Fe-4S] cluster</name>
        <dbReference type="ChEBI" id="CHEBI:49883"/>
    </cofactor>
    <text evidence="10">Binds 1 [4Fe-4S] cluster. The cluster is coordinated with 3 cysteines and an exchangeable S-adenosyl-L-methionine.</text>
</comment>
<dbReference type="PANTHER" id="PTHR30352">
    <property type="entry name" value="PYRUVATE FORMATE-LYASE-ACTIVATING ENZYME"/>
    <property type="match status" value="1"/>
</dbReference>
<evidence type="ECO:0000256" key="6">
    <source>
        <dbReference type="ARBA" id="ARBA00022723"/>
    </source>
</evidence>
<evidence type="ECO:0000256" key="9">
    <source>
        <dbReference type="ARBA" id="ARBA00023014"/>
    </source>
</evidence>
<dbReference type="AlphaFoldDB" id="A0A9D2RWJ8"/>
<comment type="catalytic activity">
    <reaction evidence="10">
        <text>glycyl-[formate C-acetyltransferase] + reduced [flavodoxin] + S-adenosyl-L-methionine = glycin-2-yl radical-[formate C-acetyltransferase] + semiquinone [flavodoxin] + 5'-deoxyadenosine + L-methionine + H(+)</text>
        <dbReference type="Rhea" id="RHEA:19225"/>
        <dbReference type="Rhea" id="RHEA-COMP:10622"/>
        <dbReference type="Rhea" id="RHEA-COMP:12190"/>
        <dbReference type="Rhea" id="RHEA-COMP:12191"/>
        <dbReference type="Rhea" id="RHEA-COMP:14480"/>
        <dbReference type="ChEBI" id="CHEBI:15378"/>
        <dbReference type="ChEBI" id="CHEBI:17319"/>
        <dbReference type="ChEBI" id="CHEBI:29947"/>
        <dbReference type="ChEBI" id="CHEBI:32722"/>
        <dbReference type="ChEBI" id="CHEBI:57618"/>
        <dbReference type="ChEBI" id="CHEBI:57844"/>
        <dbReference type="ChEBI" id="CHEBI:59789"/>
        <dbReference type="ChEBI" id="CHEBI:140311"/>
        <dbReference type="EC" id="1.97.1.4"/>
    </reaction>
</comment>
<dbReference type="EMBL" id="DWYZ01000207">
    <property type="protein sequence ID" value="HJB29322.1"/>
    <property type="molecule type" value="Genomic_DNA"/>
</dbReference>
<gene>
    <name evidence="12" type="primary">pflA</name>
    <name evidence="12" type="ORF">IAA06_11090</name>
</gene>
<evidence type="ECO:0000256" key="7">
    <source>
        <dbReference type="ARBA" id="ARBA00023002"/>
    </source>
</evidence>
<keyword evidence="8 10" id="KW-0408">Iron</keyword>
<dbReference type="InterPro" id="IPR034457">
    <property type="entry name" value="Organic_radical-activating"/>
</dbReference>
<keyword evidence="4 10" id="KW-0004">4Fe-4S</keyword>
<dbReference type="GO" id="GO:0051539">
    <property type="term" value="F:4 iron, 4 sulfur cluster binding"/>
    <property type="evidence" value="ECO:0007669"/>
    <property type="project" value="UniProtKB-UniRule"/>
</dbReference>
<dbReference type="PIRSF" id="PIRSF000371">
    <property type="entry name" value="PFL_act_enz"/>
    <property type="match status" value="1"/>
</dbReference>
<evidence type="ECO:0000313" key="13">
    <source>
        <dbReference type="Proteomes" id="UP000823842"/>
    </source>
</evidence>
<dbReference type="PROSITE" id="PS51918">
    <property type="entry name" value="RADICAL_SAM"/>
    <property type="match status" value="1"/>
</dbReference>
<dbReference type="SFLD" id="SFLDS00029">
    <property type="entry name" value="Radical_SAM"/>
    <property type="match status" value="1"/>
</dbReference>
<evidence type="ECO:0000256" key="5">
    <source>
        <dbReference type="ARBA" id="ARBA00022691"/>
    </source>
</evidence>
<dbReference type="GO" id="GO:0046872">
    <property type="term" value="F:metal ion binding"/>
    <property type="evidence" value="ECO:0007669"/>
    <property type="project" value="UniProtKB-UniRule"/>
</dbReference>
<dbReference type="NCBIfam" id="TIGR02493">
    <property type="entry name" value="PFLA"/>
    <property type="match status" value="1"/>
</dbReference>
<evidence type="ECO:0000256" key="10">
    <source>
        <dbReference type="RuleBase" id="RU362053"/>
    </source>
</evidence>
<dbReference type="SFLD" id="SFLDG01066">
    <property type="entry name" value="organic_radical-activating_enz"/>
    <property type="match status" value="1"/>
</dbReference>
<dbReference type="GO" id="GO:0043365">
    <property type="term" value="F:[formate-C-acetyltransferase]-activating enzyme activity"/>
    <property type="evidence" value="ECO:0007669"/>
    <property type="project" value="UniProtKB-UniRule"/>
</dbReference>
<sequence>MDRECSSVKGRIHSTESFGTVDGPGVRFVVFFQGCPMRCLYCHNPDTWSFDGGNLMTVQEILTEYERNKTFYRSGGITATGGEPLVQLPFLTELFKQAKQRGIHTCLDTSGIVYRRERQKEFLPLFENLDLVLLDLKHSDREEHVKLTGQKMDPVLAFGKALEEAGIPLIIRHVVVPGITDGEKELRELGHLIGGFYNLKGLEVLPYHTMGKTKYERLGIPYPLEGVESMDASKAKEARRIILEGIKEKRQKK</sequence>
<dbReference type="Gene3D" id="3.20.20.70">
    <property type="entry name" value="Aldolase class I"/>
    <property type="match status" value="1"/>
</dbReference>
<keyword evidence="9 10" id="KW-0411">Iron-sulfur</keyword>
<evidence type="ECO:0000256" key="4">
    <source>
        <dbReference type="ARBA" id="ARBA00022485"/>
    </source>
</evidence>
<dbReference type="Pfam" id="PF04055">
    <property type="entry name" value="Radical_SAM"/>
    <property type="match status" value="1"/>
</dbReference>
<dbReference type="InterPro" id="IPR007197">
    <property type="entry name" value="rSAM"/>
</dbReference>
<dbReference type="SUPFAM" id="SSF102114">
    <property type="entry name" value="Radical SAM enzymes"/>
    <property type="match status" value="1"/>
</dbReference>
<dbReference type="InterPro" id="IPR012838">
    <property type="entry name" value="PFL1_activating"/>
</dbReference>
<protein>
    <recommendedName>
        <fullName evidence="3 10">Pyruvate formate-lyase-activating enzyme</fullName>
        <ecNumber evidence="10">1.97.1.4</ecNumber>
    </recommendedName>
</protein>
<comment type="caution">
    <text evidence="12">The sequence shown here is derived from an EMBL/GenBank/DDBJ whole genome shotgun (WGS) entry which is preliminary data.</text>
</comment>
<reference evidence="12" key="1">
    <citation type="journal article" date="2021" name="PeerJ">
        <title>Extensive microbial diversity within the chicken gut microbiome revealed by metagenomics and culture.</title>
        <authorList>
            <person name="Gilroy R."/>
            <person name="Ravi A."/>
            <person name="Getino M."/>
            <person name="Pursley I."/>
            <person name="Horton D.L."/>
            <person name="Alikhan N.F."/>
            <person name="Baker D."/>
            <person name="Gharbi K."/>
            <person name="Hall N."/>
            <person name="Watson M."/>
            <person name="Adriaenssens E.M."/>
            <person name="Foster-Nyarko E."/>
            <person name="Jarju S."/>
            <person name="Secka A."/>
            <person name="Antonio M."/>
            <person name="Oren A."/>
            <person name="Chaudhuri R.R."/>
            <person name="La Ragione R."/>
            <person name="Hildebrand F."/>
            <person name="Pallen M.J."/>
        </authorList>
    </citation>
    <scope>NUCLEOTIDE SEQUENCE</scope>
    <source>
        <strain evidence="12">ChiSjej1B19-5720</strain>
    </source>
</reference>
<keyword evidence="10" id="KW-0963">Cytoplasm</keyword>
<dbReference type="GO" id="GO:0005737">
    <property type="term" value="C:cytoplasm"/>
    <property type="evidence" value="ECO:0007669"/>
    <property type="project" value="UniProtKB-SubCell"/>
</dbReference>
<evidence type="ECO:0000256" key="1">
    <source>
        <dbReference type="ARBA" id="ARBA00003141"/>
    </source>
</evidence>
<evidence type="ECO:0000256" key="8">
    <source>
        <dbReference type="ARBA" id="ARBA00023004"/>
    </source>
</evidence>
<keyword evidence="6 10" id="KW-0479">Metal-binding</keyword>
<evidence type="ECO:0000313" key="12">
    <source>
        <dbReference type="EMBL" id="HJB29322.1"/>
    </source>
</evidence>
<dbReference type="InterPro" id="IPR013785">
    <property type="entry name" value="Aldolase_TIM"/>
</dbReference>
<reference evidence="12" key="2">
    <citation type="submission" date="2021-04" db="EMBL/GenBank/DDBJ databases">
        <authorList>
            <person name="Gilroy R."/>
        </authorList>
    </citation>
    <scope>NUCLEOTIDE SEQUENCE</scope>
    <source>
        <strain evidence="12">ChiSjej1B19-5720</strain>
    </source>
</reference>
<dbReference type="GO" id="GO:0016829">
    <property type="term" value="F:lyase activity"/>
    <property type="evidence" value="ECO:0007669"/>
    <property type="project" value="UniProtKB-KW"/>
</dbReference>
<dbReference type="SFLD" id="SFLDG01067">
    <property type="entry name" value="SPASM/twitch_domain_containing"/>
    <property type="match status" value="1"/>
</dbReference>
<feature type="domain" description="Radical SAM core" evidence="11">
    <location>
        <begin position="21"/>
        <end position="247"/>
    </location>
</feature>
<comment type="function">
    <text evidence="1 10">Activation of pyruvate formate-lyase under anaerobic conditions by generation of an organic free radical, using S-adenosylmethionine and reduced flavodoxin as cosubstrates to produce 5'-deoxy-adenosine.</text>
</comment>
<dbReference type="CDD" id="cd01335">
    <property type="entry name" value="Radical_SAM"/>
    <property type="match status" value="1"/>
</dbReference>
<evidence type="ECO:0000256" key="3">
    <source>
        <dbReference type="ARBA" id="ARBA00021356"/>
    </source>
</evidence>
<organism evidence="12 13">
    <name type="scientific">Candidatus Blautia faecavium</name>
    <dbReference type="NCBI Taxonomy" id="2838487"/>
    <lineage>
        <taxon>Bacteria</taxon>
        <taxon>Bacillati</taxon>
        <taxon>Bacillota</taxon>
        <taxon>Clostridia</taxon>
        <taxon>Lachnospirales</taxon>
        <taxon>Lachnospiraceae</taxon>
        <taxon>Blautia</taxon>
    </lineage>
</organism>
<dbReference type="InterPro" id="IPR058240">
    <property type="entry name" value="rSAM_sf"/>
</dbReference>
<proteinExistence type="inferred from homology"/>